<protein>
    <submittedName>
        <fullName evidence="1">Uncharacterized protein</fullName>
    </submittedName>
</protein>
<proteinExistence type="predicted"/>
<gene>
    <name evidence="1" type="ORF">CTI12_AA327590</name>
</gene>
<organism evidence="1 2">
    <name type="scientific">Artemisia annua</name>
    <name type="common">Sweet wormwood</name>
    <dbReference type="NCBI Taxonomy" id="35608"/>
    <lineage>
        <taxon>Eukaryota</taxon>
        <taxon>Viridiplantae</taxon>
        <taxon>Streptophyta</taxon>
        <taxon>Embryophyta</taxon>
        <taxon>Tracheophyta</taxon>
        <taxon>Spermatophyta</taxon>
        <taxon>Magnoliopsida</taxon>
        <taxon>eudicotyledons</taxon>
        <taxon>Gunneridae</taxon>
        <taxon>Pentapetalae</taxon>
        <taxon>asterids</taxon>
        <taxon>campanulids</taxon>
        <taxon>Asterales</taxon>
        <taxon>Asteraceae</taxon>
        <taxon>Asteroideae</taxon>
        <taxon>Anthemideae</taxon>
        <taxon>Artemisiinae</taxon>
        <taxon>Artemisia</taxon>
    </lineage>
</organism>
<comment type="caution">
    <text evidence="1">The sequence shown here is derived from an EMBL/GenBank/DDBJ whole genome shotgun (WGS) entry which is preliminary data.</text>
</comment>
<name>A0A2U1MYT7_ARTAN</name>
<evidence type="ECO:0000313" key="2">
    <source>
        <dbReference type="Proteomes" id="UP000245207"/>
    </source>
</evidence>
<dbReference type="EMBL" id="PKPP01004032">
    <property type="protein sequence ID" value="PWA66418.1"/>
    <property type="molecule type" value="Genomic_DNA"/>
</dbReference>
<dbReference type="AlphaFoldDB" id="A0A2U1MYT7"/>
<evidence type="ECO:0000313" key="1">
    <source>
        <dbReference type="EMBL" id="PWA66418.1"/>
    </source>
</evidence>
<keyword evidence="2" id="KW-1185">Reference proteome</keyword>
<dbReference type="Proteomes" id="UP000245207">
    <property type="component" value="Unassembled WGS sequence"/>
</dbReference>
<accession>A0A2U1MYT7</accession>
<reference evidence="1 2" key="1">
    <citation type="journal article" date="2018" name="Mol. Plant">
        <title>The genome of Artemisia annua provides insight into the evolution of Asteraceae family and artemisinin biosynthesis.</title>
        <authorList>
            <person name="Shen Q."/>
            <person name="Zhang L."/>
            <person name="Liao Z."/>
            <person name="Wang S."/>
            <person name="Yan T."/>
            <person name="Shi P."/>
            <person name="Liu M."/>
            <person name="Fu X."/>
            <person name="Pan Q."/>
            <person name="Wang Y."/>
            <person name="Lv Z."/>
            <person name="Lu X."/>
            <person name="Zhang F."/>
            <person name="Jiang W."/>
            <person name="Ma Y."/>
            <person name="Chen M."/>
            <person name="Hao X."/>
            <person name="Li L."/>
            <person name="Tang Y."/>
            <person name="Lv G."/>
            <person name="Zhou Y."/>
            <person name="Sun X."/>
            <person name="Brodelius P.E."/>
            <person name="Rose J.K.C."/>
            <person name="Tang K."/>
        </authorList>
    </citation>
    <scope>NUCLEOTIDE SEQUENCE [LARGE SCALE GENOMIC DNA]</scope>
    <source>
        <strain evidence="2">cv. Huhao1</strain>
        <tissue evidence="1">Leaf</tissue>
    </source>
</reference>
<sequence length="180" mass="19481">MRTKSRVVRRHSIDQTFEGDVSVGADASVGSIASGDDLNGCSISSTVLQGSIDDGRRLVSDNGNWVGASAVPGDLGSFMEVDDGLQCVSVDVHTSVFRRPSSRITINEPHLSDATIRNTFHRSFMDVDVTWKGKGKVDDVPLPLHDARMGLEARGVTIILHLTDDLQHLMDVAQKSILVK</sequence>